<keyword evidence="2" id="KW-0288">FMN</keyword>
<accession>A0ABT4AIV3</accession>
<dbReference type="PANTHER" id="PTHR32332:SF20">
    <property type="entry name" value="2-NITROPROPANE DIOXYGENASE-LIKE PROTEIN"/>
    <property type="match status" value="1"/>
</dbReference>
<name>A0ABT4AIV3_9BACT</name>
<dbReference type="PANTHER" id="PTHR32332">
    <property type="entry name" value="2-NITROPROPANE DIOXYGENASE"/>
    <property type="match status" value="1"/>
</dbReference>
<dbReference type="GO" id="GO:0004497">
    <property type="term" value="F:monooxygenase activity"/>
    <property type="evidence" value="ECO:0007669"/>
    <property type="project" value="UniProtKB-KW"/>
</dbReference>
<evidence type="ECO:0000313" key="4">
    <source>
        <dbReference type="EMBL" id="MCY1081616.1"/>
    </source>
</evidence>
<dbReference type="SUPFAM" id="SSF51412">
    <property type="entry name" value="Inosine monophosphate dehydrogenase (IMPDH)"/>
    <property type="match status" value="1"/>
</dbReference>
<organism evidence="4 5">
    <name type="scientific">Archangium lansingense</name>
    <dbReference type="NCBI Taxonomy" id="2995310"/>
    <lineage>
        <taxon>Bacteria</taxon>
        <taxon>Pseudomonadati</taxon>
        <taxon>Myxococcota</taxon>
        <taxon>Myxococcia</taxon>
        <taxon>Myxococcales</taxon>
        <taxon>Cystobacterineae</taxon>
        <taxon>Archangiaceae</taxon>
        <taxon>Archangium</taxon>
    </lineage>
</organism>
<protein>
    <submittedName>
        <fullName evidence="4">Nitronate monooxygenase</fullName>
    </submittedName>
</protein>
<dbReference type="InterPro" id="IPR013785">
    <property type="entry name" value="Aldolase_TIM"/>
</dbReference>
<evidence type="ECO:0000256" key="3">
    <source>
        <dbReference type="ARBA" id="ARBA00023002"/>
    </source>
</evidence>
<evidence type="ECO:0000256" key="1">
    <source>
        <dbReference type="ARBA" id="ARBA00022630"/>
    </source>
</evidence>
<dbReference type="Pfam" id="PF03060">
    <property type="entry name" value="NMO"/>
    <property type="match status" value="1"/>
</dbReference>
<sequence>MTLNLLDTRLTREYGVRYPFVSAGMAFVALPPLVTAVCNAGGIGVLGAAPEPPPATEARIQAIKAGTPHLFGVNFIIDSAGGQDFTTRAHIDVCIAEGVRLVVFHWNLPPREWIHDLHAAGARVWLQAGSLDFAREALAAGADGLIAQGKQAAGHNRSTTPTSLLVKQLRREAGSTLILAAGGIADGATAAHALRHGADGVWVGTRMVASVEAYAHPGYKQRLVEGGEDDSRFTTLFGPEWPGQRQRVLRNRVVHEWAGREERIPNPPPPPAAIGTTVLFPGVVNVPYVMPKFSAFAPTPDTDGDLEEMDMPAGGASMELIQDILPASQLVTSMMEAAREHLEHSTTLVEDEHRAGQDT</sequence>
<keyword evidence="1" id="KW-0285">Flavoprotein</keyword>
<proteinExistence type="predicted"/>
<keyword evidence="5" id="KW-1185">Reference proteome</keyword>
<evidence type="ECO:0000256" key="2">
    <source>
        <dbReference type="ARBA" id="ARBA00022643"/>
    </source>
</evidence>
<dbReference type="Gene3D" id="3.20.20.70">
    <property type="entry name" value="Aldolase class I"/>
    <property type="match status" value="1"/>
</dbReference>
<gene>
    <name evidence="4" type="ORF">OV287_44910</name>
</gene>
<dbReference type="CDD" id="cd04730">
    <property type="entry name" value="NPD_like"/>
    <property type="match status" value="1"/>
</dbReference>
<keyword evidence="4" id="KW-0503">Monooxygenase</keyword>
<dbReference type="InterPro" id="IPR004136">
    <property type="entry name" value="NMO"/>
</dbReference>
<keyword evidence="3" id="KW-0560">Oxidoreductase</keyword>
<dbReference type="Proteomes" id="UP001207654">
    <property type="component" value="Unassembled WGS sequence"/>
</dbReference>
<comment type="caution">
    <text evidence="4">The sequence shown here is derived from an EMBL/GenBank/DDBJ whole genome shotgun (WGS) entry which is preliminary data.</text>
</comment>
<reference evidence="4 5" key="1">
    <citation type="submission" date="2022-11" db="EMBL/GenBank/DDBJ databases">
        <title>Minimal conservation of predation-associated metabolite biosynthetic gene clusters underscores biosynthetic potential of Myxococcota including descriptions for ten novel species: Archangium lansinium sp. nov., Myxococcus landrumus sp. nov., Nannocystis bai.</title>
        <authorList>
            <person name="Ahearne A."/>
            <person name="Stevens C."/>
            <person name="Phillips K."/>
        </authorList>
    </citation>
    <scope>NUCLEOTIDE SEQUENCE [LARGE SCALE GENOMIC DNA]</scope>
    <source>
        <strain evidence="4 5">MIWBW</strain>
    </source>
</reference>
<evidence type="ECO:0000313" key="5">
    <source>
        <dbReference type="Proteomes" id="UP001207654"/>
    </source>
</evidence>
<dbReference type="RefSeq" id="WP_267540207.1">
    <property type="nucleotide sequence ID" value="NZ_JAPNKA010000001.1"/>
</dbReference>
<dbReference type="EMBL" id="JAPNKA010000001">
    <property type="protein sequence ID" value="MCY1081616.1"/>
    <property type="molecule type" value="Genomic_DNA"/>
</dbReference>